<keyword evidence="3" id="KW-1003">Cell membrane</keyword>
<dbReference type="GO" id="GO:0005886">
    <property type="term" value="C:plasma membrane"/>
    <property type="evidence" value="ECO:0007669"/>
    <property type="project" value="UniProtKB-SubCell"/>
</dbReference>
<evidence type="ECO:0000256" key="6">
    <source>
        <dbReference type="ARBA" id="ARBA00023136"/>
    </source>
</evidence>
<evidence type="ECO:0000313" key="8">
    <source>
        <dbReference type="EMBL" id="QWG04356.1"/>
    </source>
</evidence>
<dbReference type="PANTHER" id="PTHR33452">
    <property type="entry name" value="OXIDOREDUCTASE CATD-RELATED"/>
    <property type="match status" value="1"/>
</dbReference>
<proteinExistence type="inferred from homology"/>
<protein>
    <submittedName>
        <fullName evidence="8">DoxX family membrane protein</fullName>
    </submittedName>
</protein>
<reference evidence="8 9" key="1">
    <citation type="submission" date="2021-05" db="EMBL/GenBank/DDBJ databases">
        <title>Comparative genomic studies on the polysaccharide-degrading batcterial strains of the Flammeovirga genus.</title>
        <authorList>
            <person name="Zewei F."/>
            <person name="Zheng Z."/>
            <person name="Yu L."/>
            <person name="Ruyue G."/>
            <person name="Yanhong M."/>
            <person name="Yuanyuan C."/>
            <person name="Jingyan G."/>
            <person name="Wenjun H."/>
        </authorList>
    </citation>
    <scope>NUCLEOTIDE SEQUENCE [LARGE SCALE GENOMIC DNA]</scope>
    <source>
        <strain evidence="8 9">NBRC:100898</strain>
    </source>
</reference>
<organism evidence="8 9">
    <name type="scientific">Flammeovirga yaeyamensis</name>
    <dbReference type="NCBI Taxonomy" id="367791"/>
    <lineage>
        <taxon>Bacteria</taxon>
        <taxon>Pseudomonadati</taxon>
        <taxon>Bacteroidota</taxon>
        <taxon>Cytophagia</taxon>
        <taxon>Cytophagales</taxon>
        <taxon>Flammeovirgaceae</taxon>
        <taxon>Flammeovirga</taxon>
    </lineage>
</organism>
<name>A0AAX1NBK1_9BACT</name>
<keyword evidence="6 7" id="KW-0472">Membrane</keyword>
<gene>
    <name evidence="8" type="ORF">KMW28_26030</name>
</gene>
<evidence type="ECO:0000256" key="3">
    <source>
        <dbReference type="ARBA" id="ARBA00022475"/>
    </source>
</evidence>
<dbReference type="InterPro" id="IPR051907">
    <property type="entry name" value="DoxX-like_oxidoreductase"/>
</dbReference>
<feature type="transmembrane region" description="Helical" evidence="7">
    <location>
        <begin position="104"/>
        <end position="126"/>
    </location>
</feature>
<sequence length="144" mass="16479">MKNHLLKTSDDYGTGLIRLMVGIVFTSEGIQKFLFPNERGTGRFEELGFPFPDLFGYFIGSIEIFFGLLLLFGLFTRISSVTTLLLITAAFFTTKVSVFDEFGFWAMMHGSRTDLCMFMGSLFLIYKGGGFKSFDQYYFKKYSE</sequence>
<comment type="similarity">
    <text evidence="2">Belongs to the DoxX family.</text>
</comment>
<evidence type="ECO:0000256" key="1">
    <source>
        <dbReference type="ARBA" id="ARBA00004651"/>
    </source>
</evidence>
<dbReference type="RefSeq" id="WP_183363938.1">
    <property type="nucleotide sequence ID" value="NZ_CP076133.1"/>
</dbReference>
<dbReference type="AlphaFoldDB" id="A0AAX1NBK1"/>
<evidence type="ECO:0000256" key="2">
    <source>
        <dbReference type="ARBA" id="ARBA00006679"/>
    </source>
</evidence>
<feature type="transmembrane region" description="Helical" evidence="7">
    <location>
        <begin position="54"/>
        <end position="74"/>
    </location>
</feature>
<keyword evidence="4 7" id="KW-0812">Transmembrane</keyword>
<evidence type="ECO:0000256" key="5">
    <source>
        <dbReference type="ARBA" id="ARBA00022989"/>
    </source>
</evidence>
<dbReference type="Proteomes" id="UP000678679">
    <property type="component" value="Chromosome 2"/>
</dbReference>
<keyword evidence="9" id="KW-1185">Reference proteome</keyword>
<dbReference type="InterPro" id="IPR032808">
    <property type="entry name" value="DoxX"/>
</dbReference>
<dbReference type="PANTHER" id="PTHR33452:SF1">
    <property type="entry name" value="INNER MEMBRANE PROTEIN YPHA-RELATED"/>
    <property type="match status" value="1"/>
</dbReference>
<evidence type="ECO:0000256" key="4">
    <source>
        <dbReference type="ARBA" id="ARBA00022692"/>
    </source>
</evidence>
<accession>A0AAX1NBK1</accession>
<evidence type="ECO:0000313" key="9">
    <source>
        <dbReference type="Proteomes" id="UP000678679"/>
    </source>
</evidence>
<feature type="transmembrane region" description="Helical" evidence="7">
    <location>
        <begin position="81"/>
        <end position="98"/>
    </location>
</feature>
<comment type="subcellular location">
    <subcellularLocation>
        <location evidence="1">Cell membrane</location>
        <topology evidence="1">Multi-pass membrane protein</topology>
    </subcellularLocation>
</comment>
<keyword evidence="5 7" id="KW-1133">Transmembrane helix</keyword>
<evidence type="ECO:0000256" key="7">
    <source>
        <dbReference type="SAM" id="Phobius"/>
    </source>
</evidence>
<dbReference type="EMBL" id="CP076133">
    <property type="protein sequence ID" value="QWG04356.1"/>
    <property type="molecule type" value="Genomic_DNA"/>
</dbReference>
<dbReference type="KEGG" id="fya:KMW28_26030"/>
<dbReference type="Pfam" id="PF07681">
    <property type="entry name" value="DoxX"/>
    <property type="match status" value="1"/>
</dbReference>